<dbReference type="GO" id="GO:0006355">
    <property type="term" value="P:regulation of DNA-templated transcription"/>
    <property type="evidence" value="ECO:0007669"/>
    <property type="project" value="UniProtKB-UniRule"/>
</dbReference>
<comment type="caution">
    <text evidence="10">The sequence shown here is derived from an EMBL/GenBank/DDBJ whole genome shotgun (WGS) entry which is preliminary data.</text>
</comment>
<feature type="domain" description="CtsR C-terminal dimerization" evidence="9">
    <location>
        <begin position="76"/>
        <end position="145"/>
    </location>
</feature>
<dbReference type="Pfam" id="PF05848">
    <property type="entry name" value="CtsR"/>
    <property type="match status" value="1"/>
</dbReference>
<keyword evidence="4 7" id="KW-0805">Transcription regulation</keyword>
<keyword evidence="3 7" id="KW-0678">Repressor</keyword>
<evidence type="ECO:0000259" key="8">
    <source>
        <dbReference type="Pfam" id="PF05848"/>
    </source>
</evidence>
<dbReference type="PIRSF" id="PIRSF010607">
    <property type="entry name" value="Txn_repr_CtsR"/>
    <property type="match status" value="1"/>
</dbReference>
<evidence type="ECO:0000256" key="4">
    <source>
        <dbReference type="ARBA" id="ARBA00023015"/>
    </source>
</evidence>
<dbReference type="InterPro" id="IPR008463">
    <property type="entry name" value="CtsR"/>
</dbReference>
<feature type="domain" description="CtsR N-terminal HTH" evidence="8">
    <location>
        <begin position="3"/>
        <end position="71"/>
    </location>
</feature>
<keyword evidence="5 7" id="KW-0238">DNA-binding</keyword>
<dbReference type="InterPro" id="IPR041902">
    <property type="entry name" value="CtsR_N_sf"/>
</dbReference>
<protein>
    <recommendedName>
        <fullName evidence="2 7">Transcriptional regulator CtsR</fullName>
    </recommendedName>
</protein>
<evidence type="ECO:0000256" key="7">
    <source>
        <dbReference type="PIRNR" id="PIRNR010607"/>
    </source>
</evidence>
<evidence type="ECO:0000256" key="5">
    <source>
        <dbReference type="ARBA" id="ARBA00023125"/>
    </source>
</evidence>
<dbReference type="GO" id="GO:0003677">
    <property type="term" value="F:DNA binding"/>
    <property type="evidence" value="ECO:0007669"/>
    <property type="project" value="UniProtKB-UniRule"/>
</dbReference>
<evidence type="ECO:0000256" key="6">
    <source>
        <dbReference type="ARBA" id="ARBA00023163"/>
    </source>
</evidence>
<reference evidence="10" key="1">
    <citation type="submission" date="2020-10" db="EMBL/GenBank/DDBJ databases">
        <authorList>
            <person name="Gilroy R."/>
        </authorList>
    </citation>
    <scope>NUCLEOTIDE SEQUENCE</scope>
    <source>
        <strain evidence="10">ChiSxjej2B14-8506</strain>
    </source>
</reference>
<dbReference type="AlphaFoldDB" id="A0A9D1S5L1"/>
<reference evidence="10" key="2">
    <citation type="journal article" date="2021" name="PeerJ">
        <title>Extensive microbial diversity within the chicken gut microbiome revealed by metagenomics and culture.</title>
        <authorList>
            <person name="Gilroy R."/>
            <person name="Ravi A."/>
            <person name="Getino M."/>
            <person name="Pursley I."/>
            <person name="Horton D.L."/>
            <person name="Alikhan N.F."/>
            <person name="Baker D."/>
            <person name="Gharbi K."/>
            <person name="Hall N."/>
            <person name="Watson M."/>
            <person name="Adriaenssens E.M."/>
            <person name="Foster-Nyarko E."/>
            <person name="Jarju S."/>
            <person name="Secka A."/>
            <person name="Antonio M."/>
            <person name="Oren A."/>
            <person name="Chaudhuri R.R."/>
            <person name="La Ragione R."/>
            <person name="Hildebrand F."/>
            <person name="Pallen M.J."/>
        </authorList>
    </citation>
    <scope>NUCLEOTIDE SEQUENCE</scope>
    <source>
        <strain evidence="10">ChiSxjej2B14-8506</strain>
    </source>
</reference>
<keyword evidence="6 7" id="KW-0804">Transcription</keyword>
<evidence type="ECO:0000313" key="10">
    <source>
        <dbReference type="EMBL" id="HIU47392.1"/>
    </source>
</evidence>
<evidence type="ECO:0000256" key="2">
    <source>
        <dbReference type="ARBA" id="ARBA00014129"/>
    </source>
</evidence>
<dbReference type="InterPro" id="IPR040465">
    <property type="entry name" value="CtsR_N"/>
</dbReference>
<dbReference type="Pfam" id="PF17727">
    <property type="entry name" value="CtsR_C"/>
    <property type="match status" value="1"/>
</dbReference>
<accession>A0A9D1S5L1</accession>
<sequence>MAQISDSIEQFIKDMMDADNEIELKRNELAQHFGCVPSQINYVLSTRFSVQHGYVIQSKRGGGGYIRIVRVRMDNERDLLSEMMDTIGQEISQDGAQALISRLSDLKMINAREAALMNAAVQDSALNLPVRAKDMLRAGVLRNMIEQVFMINE</sequence>
<gene>
    <name evidence="10" type="ORF">IAC59_09090</name>
</gene>
<dbReference type="Gene3D" id="3.30.56.130">
    <property type="entry name" value="Transcriptional regulator CtsR, winged HTH domain"/>
    <property type="match status" value="1"/>
</dbReference>
<proteinExistence type="inferred from homology"/>
<dbReference type="Gene3D" id="1.10.1200.150">
    <property type="entry name" value="Transcriptional regulator CtsR, C-terminal domain"/>
    <property type="match status" value="1"/>
</dbReference>
<dbReference type="EMBL" id="DVNK01000053">
    <property type="protein sequence ID" value="HIU47392.1"/>
    <property type="molecule type" value="Genomic_DNA"/>
</dbReference>
<evidence type="ECO:0000259" key="9">
    <source>
        <dbReference type="Pfam" id="PF17727"/>
    </source>
</evidence>
<evidence type="ECO:0000256" key="3">
    <source>
        <dbReference type="ARBA" id="ARBA00022491"/>
    </source>
</evidence>
<name>A0A9D1S5L1_9FIRM</name>
<dbReference type="Proteomes" id="UP000824123">
    <property type="component" value="Unassembled WGS sequence"/>
</dbReference>
<comment type="similarity">
    <text evidence="1 7">Belongs to the CtsR family.</text>
</comment>
<evidence type="ECO:0000313" key="11">
    <source>
        <dbReference type="Proteomes" id="UP000824123"/>
    </source>
</evidence>
<organism evidence="10 11">
    <name type="scientific">Candidatus Fimadaptatus faecigallinarum</name>
    <dbReference type="NCBI Taxonomy" id="2840814"/>
    <lineage>
        <taxon>Bacteria</taxon>
        <taxon>Bacillati</taxon>
        <taxon>Bacillota</taxon>
        <taxon>Clostridia</taxon>
        <taxon>Eubacteriales</taxon>
        <taxon>Candidatus Fimadaptatus</taxon>
    </lineage>
</organism>
<dbReference type="InterPro" id="IPR041473">
    <property type="entry name" value="CtsR_C"/>
</dbReference>
<dbReference type="InterPro" id="IPR041908">
    <property type="entry name" value="CtsR_C_sf"/>
</dbReference>
<evidence type="ECO:0000256" key="1">
    <source>
        <dbReference type="ARBA" id="ARBA00010189"/>
    </source>
</evidence>